<dbReference type="Proteomes" id="UP001652461">
    <property type="component" value="Unassembled WGS sequence"/>
</dbReference>
<dbReference type="PANTHER" id="PTHR30146:SF148">
    <property type="entry name" value="HTH-TYPE TRANSCRIPTIONAL REPRESSOR PURR-RELATED"/>
    <property type="match status" value="1"/>
</dbReference>
<evidence type="ECO:0000256" key="4">
    <source>
        <dbReference type="ARBA" id="ARBA00023163"/>
    </source>
</evidence>
<keyword evidence="1" id="KW-0678">Repressor</keyword>
<dbReference type="CDD" id="cd06267">
    <property type="entry name" value="PBP1_LacI_sugar_binding-like"/>
    <property type="match status" value="1"/>
</dbReference>
<keyword evidence="2" id="KW-0805">Transcription regulation</keyword>
<keyword evidence="3" id="KW-0238">DNA-binding</keyword>
<dbReference type="Pfam" id="PF00532">
    <property type="entry name" value="Peripla_BP_1"/>
    <property type="match status" value="1"/>
</dbReference>
<dbReference type="Gene3D" id="3.40.50.2300">
    <property type="match status" value="2"/>
</dbReference>
<dbReference type="PANTHER" id="PTHR30146">
    <property type="entry name" value="LACI-RELATED TRANSCRIPTIONAL REPRESSOR"/>
    <property type="match status" value="1"/>
</dbReference>
<feature type="domain" description="HTH lacI-type" evidence="5">
    <location>
        <begin position="5"/>
        <end position="57"/>
    </location>
</feature>
<keyword evidence="4" id="KW-0804">Transcription</keyword>
<dbReference type="CDD" id="cd01392">
    <property type="entry name" value="HTH_LacI"/>
    <property type="match status" value="1"/>
</dbReference>
<evidence type="ECO:0000259" key="5">
    <source>
        <dbReference type="PROSITE" id="PS50932"/>
    </source>
</evidence>
<protein>
    <submittedName>
        <fullName evidence="6">LacI family transcriptional regulator</fullName>
    </submittedName>
</protein>
<dbReference type="InterPro" id="IPR028082">
    <property type="entry name" value="Peripla_BP_I"/>
</dbReference>
<dbReference type="SUPFAM" id="SSF53822">
    <property type="entry name" value="Periplasmic binding protein-like I"/>
    <property type="match status" value="1"/>
</dbReference>
<dbReference type="RefSeq" id="WP_158365242.1">
    <property type="nucleotide sequence ID" value="NZ_JAOQKC010000030.1"/>
</dbReference>
<gene>
    <name evidence="6" type="ORF">OCV63_15895</name>
</gene>
<evidence type="ECO:0000313" key="6">
    <source>
        <dbReference type="EMBL" id="MCU6698354.1"/>
    </source>
</evidence>
<name>A0ABT2S177_9FIRM</name>
<dbReference type="InterPro" id="IPR001761">
    <property type="entry name" value="Peripla_BP/Lac1_sug-bd_dom"/>
</dbReference>
<organism evidence="6 7">
    <name type="scientific">Laedolimicola ammoniilytica</name>
    <dbReference type="NCBI Taxonomy" id="2981771"/>
    <lineage>
        <taxon>Bacteria</taxon>
        <taxon>Bacillati</taxon>
        <taxon>Bacillota</taxon>
        <taxon>Clostridia</taxon>
        <taxon>Lachnospirales</taxon>
        <taxon>Lachnospiraceae</taxon>
        <taxon>Laedolimicola</taxon>
    </lineage>
</organism>
<sequence>MANGLKEIADELNLSISTVSRALNNTGRVSAETRRLVMDTAKKYNYSPNRIAQSLRQKKTNIVGLIVPDIGDYFSEVIKGTESELSAHNYSMILADSHEDPLKEANYIKLMYQSQVDGLMLATVSDTFAWTDVYESSDIPVIFFDNEPADLVCSKVVLNNIKATEIAVDHLVKLGHKKIALICGNTKESTAKYRRDGFMEAMKKHNLEVDQNLIKEGLYYLDAGYSSMEELILSREDHPFTAVIVSTYRMSCSAIHAIKDYGLSYPEDFSFIGFDMEDRDRLFSPSITSVLQPGKLIGKLMVHKLLQSIDNVELSPEEEDSVSFVNPVIKLGQSTAAIKK</sequence>
<dbReference type="Gene3D" id="1.10.260.40">
    <property type="entry name" value="lambda repressor-like DNA-binding domains"/>
    <property type="match status" value="1"/>
</dbReference>
<dbReference type="InterPro" id="IPR000843">
    <property type="entry name" value="HTH_LacI"/>
</dbReference>
<dbReference type="EMBL" id="JAOQKC010000030">
    <property type="protein sequence ID" value="MCU6698354.1"/>
    <property type="molecule type" value="Genomic_DNA"/>
</dbReference>
<reference evidence="6 7" key="1">
    <citation type="journal article" date="2021" name="ISME Commun">
        <title>Automated analysis of genomic sequences facilitates high-throughput and comprehensive description of bacteria.</title>
        <authorList>
            <person name="Hitch T.C.A."/>
        </authorList>
    </citation>
    <scope>NUCLEOTIDE SEQUENCE [LARGE SCALE GENOMIC DNA]</scope>
    <source>
        <strain evidence="6 7">Sanger_04</strain>
    </source>
</reference>
<proteinExistence type="predicted"/>
<dbReference type="InterPro" id="IPR010982">
    <property type="entry name" value="Lambda_DNA-bd_dom_sf"/>
</dbReference>
<evidence type="ECO:0000313" key="7">
    <source>
        <dbReference type="Proteomes" id="UP001652461"/>
    </source>
</evidence>
<accession>A0ABT2S177</accession>
<comment type="caution">
    <text evidence="6">The sequence shown here is derived from an EMBL/GenBank/DDBJ whole genome shotgun (WGS) entry which is preliminary data.</text>
</comment>
<evidence type="ECO:0000256" key="2">
    <source>
        <dbReference type="ARBA" id="ARBA00023015"/>
    </source>
</evidence>
<evidence type="ECO:0000256" key="3">
    <source>
        <dbReference type="ARBA" id="ARBA00023125"/>
    </source>
</evidence>
<dbReference type="SUPFAM" id="SSF47413">
    <property type="entry name" value="lambda repressor-like DNA-binding domains"/>
    <property type="match status" value="1"/>
</dbReference>
<dbReference type="SMART" id="SM00354">
    <property type="entry name" value="HTH_LACI"/>
    <property type="match status" value="1"/>
</dbReference>
<evidence type="ECO:0000256" key="1">
    <source>
        <dbReference type="ARBA" id="ARBA00022491"/>
    </source>
</evidence>
<dbReference type="PROSITE" id="PS50932">
    <property type="entry name" value="HTH_LACI_2"/>
    <property type="match status" value="1"/>
</dbReference>
<dbReference type="Pfam" id="PF00356">
    <property type="entry name" value="LacI"/>
    <property type="match status" value="1"/>
</dbReference>
<keyword evidence="7" id="KW-1185">Reference proteome</keyword>